<dbReference type="WBParaSite" id="SSTP_0000280100.1">
    <property type="protein sequence ID" value="SSTP_0000280100.1"/>
    <property type="gene ID" value="SSTP_0000280100"/>
</dbReference>
<dbReference type="SUPFAM" id="SSF81383">
    <property type="entry name" value="F-box domain"/>
    <property type="match status" value="1"/>
</dbReference>
<organism evidence="3">
    <name type="scientific">Strongyloides stercoralis</name>
    <name type="common">Threadworm</name>
    <dbReference type="NCBI Taxonomy" id="6248"/>
    <lineage>
        <taxon>Eukaryota</taxon>
        <taxon>Metazoa</taxon>
        <taxon>Ecdysozoa</taxon>
        <taxon>Nematoda</taxon>
        <taxon>Chromadorea</taxon>
        <taxon>Rhabditida</taxon>
        <taxon>Tylenchina</taxon>
        <taxon>Panagrolaimomorpha</taxon>
        <taxon>Strongyloidoidea</taxon>
        <taxon>Strongyloididae</taxon>
        <taxon>Strongyloides</taxon>
    </lineage>
</organism>
<dbReference type="WBParaSite" id="TCONS_00003269.p1">
    <property type="protein sequence ID" value="TCONS_00003269.p1"/>
    <property type="gene ID" value="XLOC_003012"/>
</dbReference>
<dbReference type="Pfam" id="PF00646">
    <property type="entry name" value="F-box"/>
    <property type="match status" value="1"/>
</dbReference>
<dbReference type="SMART" id="SM00256">
    <property type="entry name" value="FBOX"/>
    <property type="match status" value="1"/>
</dbReference>
<sequence>MYHNENIMEFPIMALPNEVIKLILKNVDWRTIYNMRLVSKFFNSFVKSNLASFPKPMMKILNISSFCNDNDTLRIYFSFFCEEKFINLDSFSISANKNEVKEIECYLEKMDLSDVEYAWIKTTGKTIIFDILNRYFKTGTTIKSLYIEINNNPVFESFSTFIQKMKYINLLHLTNLCFFNLKVPKNYTLPMVKNLCNLFILECQCTHFVNSNMINNLFLNNSNLKEIKVYSKCNNFEIELIKNIKNRQDLCDGQEDNHKQYHIYLPKRNDITINIEFQKYFPCRTYHMLDGIENFCHFGAIKHCKNCSTPKAVYFRYITPPKPIGIVCQYNN</sequence>
<reference evidence="3" key="1">
    <citation type="submission" date="2015-08" db="UniProtKB">
        <authorList>
            <consortium name="WormBaseParasite"/>
        </authorList>
    </citation>
    <scope>IDENTIFICATION</scope>
</reference>
<dbReference type="PROSITE" id="PS50181">
    <property type="entry name" value="FBOX"/>
    <property type="match status" value="1"/>
</dbReference>
<proteinExistence type="predicted"/>
<evidence type="ECO:0000313" key="2">
    <source>
        <dbReference type="Proteomes" id="UP000035681"/>
    </source>
</evidence>
<accession>A0A0K0DZY4</accession>
<evidence type="ECO:0000313" key="4">
    <source>
        <dbReference type="WBParaSite" id="TCONS_00003269.p1"/>
    </source>
</evidence>
<dbReference type="InterPro" id="IPR036047">
    <property type="entry name" value="F-box-like_dom_sf"/>
</dbReference>
<name>A0A0K0DZY4_STRER</name>
<evidence type="ECO:0000313" key="3">
    <source>
        <dbReference type="WBParaSite" id="SSTP_0000280100.1"/>
    </source>
</evidence>
<dbReference type="InterPro" id="IPR001810">
    <property type="entry name" value="F-box_dom"/>
</dbReference>
<protein>
    <submittedName>
        <fullName evidence="3 4">F-box domain-containing protein</fullName>
    </submittedName>
</protein>
<dbReference type="AlphaFoldDB" id="A0A0K0DZY4"/>
<feature type="domain" description="F-box" evidence="1">
    <location>
        <begin position="9"/>
        <end position="56"/>
    </location>
</feature>
<evidence type="ECO:0000259" key="1">
    <source>
        <dbReference type="PROSITE" id="PS50181"/>
    </source>
</evidence>
<dbReference type="Proteomes" id="UP000035681">
    <property type="component" value="Unplaced"/>
</dbReference>
<keyword evidence="2" id="KW-1185">Reference proteome</keyword>